<name>A0A137PJ92_CONC2</name>
<organism evidence="1 2">
    <name type="scientific">Conidiobolus coronatus (strain ATCC 28846 / CBS 209.66 / NRRL 28638)</name>
    <name type="common">Delacroixia coronata</name>
    <dbReference type="NCBI Taxonomy" id="796925"/>
    <lineage>
        <taxon>Eukaryota</taxon>
        <taxon>Fungi</taxon>
        <taxon>Fungi incertae sedis</taxon>
        <taxon>Zoopagomycota</taxon>
        <taxon>Entomophthoromycotina</taxon>
        <taxon>Entomophthoromycetes</taxon>
        <taxon>Entomophthorales</taxon>
        <taxon>Ancylistaceae</taxon>
        <taxon>Conidiobolus</taxon>
    </lineage>
</organism>
<protein>
    <submittedName>
        <fullName evidence="1">Uncharacterized protein</fullName>
    </submittedName>
</protein>
<dbReference type="EMBL" id="KQ964418">
    <property type="protein sequence ID" value="KXN75045.1"/>
    <property type="molecule type" value="Genomic_DNA"/>
</dbReference>
<keyword evidence="2" id="KW-1185">Reference proteome</keyword>
<dbReference type="AlphaFoldDB" id="A0A137PJ92"/>
<sequence>MTNEIISNTNEINKENAYSKFIENLKIFFEKSIEGDKQLFNTNVENLYDVFLSNIPKEDQQYYNCGACRKFVNRFGGLVTIDEDGIMSSVMWSVEHVPELFIPAVEATKVAVLKARVKGVFIYDKQELGVPVTGEWSHLSVSLPESRVNPSLIRTVYQRVAMKREDFKVLSRVSSVHTKETIDQATELLKSETIYRGDRYIPAAEWFKQVLMKRESLTNIVNRENYLWLATAKAPVGFVPSNGSNLGNFFCDIGKGMPLEYAAARLTERMNSETFMRAQAAPTANKISEDERIFKKFVEAGIATKGSLYRRYATYEEIPKFLWQDKAQNKSDDRVQEAENDNVFGHLTPKSKSSDKAAIPSAVMTWEKFERTVLPTAEKIEALVDNPNRFVALVTAADKSAPNILQWDNTFSWYYHAGVDAEIKRRVVEAGGRYENNEMRLSLSWENYTDLDIHCITPSEEHIFYGEKTSSCGGWLDVDANGGGANTMTPVENIRWADNVPNGRYRFYVHNYCERGSGKTPFKVEMEVRGKTWTYNGVSGSTGWQVDVFEFDYNCGEVVQIRHAAITSDDSWTAEASSFIKVKGITKSPNLWGDRQVLHAGNHTFFLLDGVRDTSEGLSRGFFNEHLRSELHEIRRTLEAFATNATIQGADNANACGLGYSKENEWNLVLKVASNNSTRIVKIDRWD</sequence>
<accession>A0A137PJ92</accession>
<gene>
    <name evidence="1" type="ORF">CONCODRAFT_14381</name>
</gene>
<dbReference type="OrthoDB" id="3035230at2759"/>
<evidence type="ECO:0000313" key="2">
    <source>
        <dbReference type="Proteomes" id="UP000070444"/>
    </source>
</evidence>
<evidence type="ECO:0000313" key="1">
    <source>
        <dbReference type="EMBL" id="KXN75045.1"/>
    </source>
</evidence>
<dbReference type="Proteomes" id="UP000070444">
    <property type="component" value="Unassembled WGS sequence"/>
</dbReference>
<proteinExistence type="predicted"/>
<reference evidence="1 2" key="1">
    <citation type="journal article" date="2015" name="Genome Biol. Evol.">
        <title>Phylogenomic analyses indicate that early fungi evolved digesting cell walls of algal ancestors of land plants.</title>
        <authorList>
            <person name="Chang Y."/>
            <person name="Wang S."/>
            <person name="Sekimoto S."/>
            <person name="Aerts A.L."/>
            <person name="Choi C."/>
            <person name="Clum A."/>
            <person name="LaButti K.M."/>
            <person name="Lindquist E.A."/>
            <person name="Yee Ngan C."/>
            <person name="Ohm R.A."/>
            <person name="Salamov A.A."/>
            <person name="Grigoriev I.V."/>
            <person name="Spatafora J.W."/>
            <person name="Berbee M.L."/>
        </authorList>
    </citation>
    <scope>NUCLEOTIDE SEQUENCE [LARGE SCALE GENOMIC DNA]</scope>
    <source>
        <strain evidence="1 2">NRRL 28638</strain>
    </source>
</reference>